<proteinExistence type="predicted"/>
<accession>A0A9P9DA84</accession>
<reference evidence="1" key="1">
    <citation type="journal article" date="2021" name="Nat. Commun.">
        <title>Genetic determinants of endophytism in the Arabidopsis root mycobiome.</title>
        <authorList>
            <person name="Mesny F."/>
            <person name="Miyauchi S."/>
            <person name="Thiergart T."/>
            <person name="Pickel B."/>
            <person name="Atanasova L."/>
            <person name="Karlsson M."/>
            <person name="Huettel B."/>
            <person name="Barry K.W."/>
            <person name="Haridas S."/>
            <person name="Chen C."/>
            <person name="Bauer D."/>
            <person name="Andreopoulos W."/>
            <person name="Pangilinan J."/>
            <person name="LaButti K."/>
            <person name="Riley R."/>
            <person name="Lipzen A."/>
            <person name="Clum A."/>
            <person name="Drula E."/>
            <person name="Henrissat B."/>
            <person name="Kohler A."/>
            <person name="Grigoriev I.V."/>
            <person name="Martin F.M."/>
            <person name="Hacquard S."/>
        </authorList>
    </citation>
    <scope>NUCLEOTIDE SEQUENCE</scope>
    <source>
        <strain evidence="1">MPI-CAGE-AT-0147</strain>
    </source>
</reference>
<dbReference type="Proteomes" id="UP000738349">
    <property type="component" value="Unassembled WGS sequence"/>
</dbReference>
<organism evidence="1 2">
    <name type="scientific">Dactylonectria macrodidyma</name>
    <dbReference type="NCBI Taxonomy" id="307937"/>
    <lineage>
        <taxon>Eukaryota</taxon>
        <taxon>Fungi</taxon>
        <taxon>Dikarya</taxon>
        <taxon>Ascomycota</taxon>
        <taxon>Pezizomycotina</taxon>
        <taxon>Sordariomycetes</taxon>
        <taxon>Hypocreomycetidae</taxon>
        <taxon>Hypocreales</taxon>
        <taxon>Nectriaceae</taxon>
        <taxon>Dactylonectria</taxon>
    </lineage>
</organism>
<dbReference type="OrthoDB" id="4907064at2759"/>
<dbReference type="AlphaFoldDB" id="A0A9P9DA84"/>
<dbReference type="EMBL" id="JAGMUV010000030">
    <property type="protein sequence ID" value="KAH7115645.1"/>
    <property type="molecule type" value="Genomic_DNA"/>
</dbReference>
<name>A0A9P9DA84_9HYPO</name>
<comment type="caution">
    <text evidence="1">The sequence shown here is derived from an EMBL/GenBank/DDBJ whole genome shotgun (WGS) entry which is preliminary data.</text>
</comment>
<evidence type="ECO:0000313" key="2">
    <source>
        <dbReference type="Proteomes" id="UP000738349"/>
    </source>
</evidence>
<sequence length="113" mass="12818">MACRIFIQFRTNLVPGDPAQKPIAVAKTACSKLLGRDFDYEKDFIHAQGEILAENARCHALVDCDYRDSEPNLKDITLHCYRVTKEGEGQMSLVETNVHRGQIDVVPWGRHSF</sequence>
<protein>
    <submittedName>
        <fullName evidence="1">Uncharacterized protein</fullName>
    </submittedName>
</protein>
<gene>
    <name evidence="1" type="ORF">EDB81DRAFT_289146</name>
</gene>
<keyword evidence="2" id="KW-1185">Reference proteome</keyword>
<evidence type="ECO:0000313" key="1">
    <source>
        <dbReference type="EMBL" id="KAH7115645.1"/>
    </source>
</evidence>